<gene>
    <name evidence="2" type="ORF">S03H2_27030</name>
</gene>
<sequence length="30" mass="3267">MGIEQHRLSGGGQVHLATWDDLRPTAHGPE</sequence>
<organism evidence="2">
    <name type="scientific">marine sediment metagenome</name>
    <dbReference type="NCBI Taxonomy" id="412755"/>
    <lineage>
        <taxon>unclassified sequences</taxon>
        <taxon>metagenomes</taxon>
        <taxon>ecological metagenomes</taxon>
    </lineage>
</organism>
<accession>X1HTR6</accession>
<name>X1HTR6_9ZZZZ</name>
<dbReference type="AlphaFoldDB" id="X1HTR6"/>
<dbReference type="EMBL" id="BARU01015978">
    <property type="protein sequence ID" value="GAH57224.1"/>
    <property type="molecule type" value="Genomic_DNA"/>
</dbReference>
<feature type="non-terminal residue" evidence="2">
    <location>
        <position position="30"/>
    </location>
</feature>
<protein>
    <submittedName>
        <fullName evidence="2">Uncharacterized protein</fullName>
    </submittedName>
</protein>
<proteinExistence type="predicted"/>
<evidence type="ECO:0000256" key="1">
    <source>
        <dbReference type="SAM" id="MobiDB-lite"/>
    </source>
</evidence>
<feature type="compositionally biased region" description="Basic and acidic residues" evidence="1">
    <location>
        <begin position="18"/>
        <end position="30"/>
    </location>
</feature>
<comment type="caution">
    <text evidence="2">The sequence shown here is derived from an EMBL/GenBank/DDBJ whole genome shotgun (WGS) entry which is preliminary data.</text>
</comment>
<feature type="region of interest" description="Disordered" evidence="1">
    <location>
        <begin position="1"/>
        <end position="30"/>
    </location>
</feature>
<reference evidence="2" key="1">
    <citation type="journal article" date="2014" name="Front. Microbiol.">
        <title>High frequency of phylogenetically diverse reductive dehalogenase-homologous genes in deep subseafloor sedimentary metagenomes.</title>
        <authorList>
            <person name="Kawai M."/>
            <person name="Futagami T."/>
            <person name="Toyoda A."/>
            <person name="Takaki Y."/>
            <person name="Nishi S."/>
            <person name="Hori S."/>
            <person name="Arai W."/>
            <person name="Tsubouchi T."/>
            <person name="Morono Y."/>
            <person name="Uchiyama I."/>
            <person name="Ito T."/>
            <person name="Fujiyama A."/>
            <person name="Inagaki F."/>
            <person name="Takami H."/>
        </authorList>
    </citation>
    <scope>NUCLEOTIDE SEQUENCE</scope>
    <source>
        <strain evidence="2">Expedition CK06-06</strain>
    </source>
</reference>
<evidence type="ECO:0000313" key="2">
    <source>
        <dbReference type="EMBL" id="GAH57224.1"/>
    </source>
</evidence>